<name>A0A7L4P9W5_9CREN</name>
<evidence type="ECO:0000259" key="4">
    <source>
        <dbReference type="PROSITE" id="PS50995"/>
    </source>
</evidence>
<dbReference type="InterPro" id="IPR000835">
    <property type="entry name" value="HTH_MarR-typ"/>
</dbReference>
<dbReference type="EMBL" id="JAAVJF010000001">
    <property type="protein sequence ID" value="NYR14930.1"/>
    <property type="molecule type" value="Genomic_DNA"/>
</dbReference>
<dbReference type="SMART" id="SM00347">
    <property type="entry name" value="HTH_MARR"/>
    <property type="match status" value="1"/>
</dbReference>
<dbReference type="InterPro" id="IPR036390">
    <property type="entry name" value="WH_DNA-bd_sf"/>
</dbReference>
<reference evidence="5 6" key="1">
    <citation type="journal article" date="2020" name="Nat. Commun.">
        <title>The structures of two archaeal type IV pili illuminate evolutionary relationships.</title>
        <authorList>
            <person name="Wang F."/>
            <person name="Baquero D.P."/>
            <person name="Su Z."/>
            <person name="Beltran L.C."/>
            <person name="Prangishvili D."/>
            <person name="Krupovic M."/>
            <person name="Egelman E.H."/>
        </authorList>
    </citation>
    <scope>NUCLEOTIDE SEQUENCE [LARGE SCALE GENOMIC DNA]</scope>
    <source>
        <strain evidence="5 6">2GA</strain>
    </source>
</reference>
<comment type="caution">
    <text evidence="5">The sequence shown here is derived from an EMBL/GenBank/DDBJ whole genome shotgun (WGS) entry which is preliminary data.</text>
</comment>
<sequence>MERTLDILLAFSNALWRLLTEASRWHGLSPLQGQIVMLLAARGEASVSQIAKELGISTSTASESLKSLARMGYVEAARGDDRRVKVVKLTEAGRGVAREISRIYDALAAAVAGLNYAERALLHMLFAKIIGELIDRGLVETPRTCIGCPFFDGESYICRLAERPLRRAAARATTSA</sequence>
<dbReference type="Proteomes" id="UP000554766">
    <property type="component" value="Unassembled WGS sequence"/>
</dbReference>
<proteinExistence type="predicted"/>
<dbReference type="PRINTS" id="PR00598">
    <property type="entry name" value="HTHMARR"/>
</dbReference>
<dbReference type="GO" id="GO:0003677">
    <property type="term" value="F:DNA binding"/>
    <property type="evidence" value="ECO:0007669"/>
    <property type="project" value="UniProtKB-KW"/>
</dbReference>
<dbReference type="InterPro" id="IPR001845">
    <property type="entry name" value="HTH_ArsR_DNA-bd_dom"/>
</dbReference>
<gene>
    <name evidence="5" type="ORF">HC235_02925</name>
</gene>
<dbReference type="RefSeq" id="WP_179790333.1">
    <property type="nucleotide sequence ID" value="NZ_JAAVJF010000001.1"/>
</dbReference>
<dbReference type="SUPFAM" id="SSF46785">
    <property type="entry name" value="Winged helix' DNA-binding domain"/>
    <property type="match status" value="1"/>
</dbReference>
<dbReference type="AlphaFoldDB" id="A0A7L4P9W5"/>
<dbReference type="Pfam" id="PF12802">
    <property type="entry name" value="MarR_2"/>
    <property type="match status" value="1"/>
</dbReference>
<dbReference type="Gene3D" id="1.10.10.10">
    <property type="entry name" value="Winged helix-like DNA-binding domain superfamily/Winged helix DNA-binding domain"/>
    <property type="match status" value="1"/>
</dbReference>
<dbReference type="GO" id="GO:0003700">
    <property type="term" value="F:DNA-binding transcription factor activity"/>
    <property type="evidence" value="ECO:0007669"/>
    <property type="project" value="InterPro"/>
</dbReference>
<protein>
    <submittedName>
        <fullName evidence="5">Winged helix-turn-helix transcriptional regulator</fullName>
    </submittedName>
</protein>
<dbReference type="PROSITE" id="PS50995">
    <property type="entry name" value="HTH_MARR_2"/>
    <property type="match status" value="1"/>
</dbReference>
<feature type="domain" description="HTH marR-type" evidence="4">
    <location>
        <begin position="1"/>
        <end position="131"/>
    </location>
</feature>
<evidence type="ECO:0000256" key="1">
    <source>
        <dbReference type="ARBA" id="ARBA00023015"/>
    </source>
</evidence>
<dbReference type="PANTHER" id="PTHR42756">
    <property type="entry name" value="TRANSCRIPTIONAL REGULATOR, MARR"/>
    <property type="match status" value="1"/>
</dbReference>
<organism evidence="5 6">
    <name type="scientific">Pyrobaculum arsenaticum</name>
    <dbReference type="NCBI Taxonomy" id="121277"/>
    <lineage>
        <taxon>Archaea</taxon>
        <taxon>Thermoproteota</taxon>
        <taxon>Thermoprotei</taxon>
        <taxon>Thermoproteales</taxon>
        <taxon>Thermoproteaceae</taxon>
        <taxon>Pyrobaculum</taxon>
    </lineage>
</organism>
<keyword evidence="3" id="KW-0804">Transcription</keyword>
<keyword evidence="1" id="KW-0805">Transcription regulation</keyword>
<evidence type="ECO:0000313" key="5">
    <source>
        <dbReference type="EMBL" id="NYR14930.1"/>
    </source>
</evidence>
<dbReference type="SMART" id="SM00418">
    <property type="entry name" value="HTH_ARSR"/>
    <property type="match status" value="1"/>
</dbReference>
<evidence type="ECO:0000256" key="3">
    <source>
        <dbReference type="ARBA" id="ARBA00023163"/>
    </source>
</evidence>
<evidence type="ECO:0000313" key="6">
    <source>
        <dbReference type="Proteomes" id="UP000554766"/>
    </source>
</evidence>
<accession>A0A7L4P9W5</accession>
<keyword evidence="2" id="KW-0238">DNA-binding</keyword>
<keyword evidence="6" id="KW-1185">Reference proteome</keyword>
<dbReference type="PANTHER" id="PTHR42756:SF1">
    <property type="entry name" value="TRANSCRIPTIONAL REPRESSOR OF EMRAB OPERON"/>
    <property type="match status" value="1"/>
</dbReference>
<evidence type="ECO:0000256" key="2">
    <source>
        <dbReference type="ARBA" id="ARBA00023125"/>
    </source>
</evidence>
<dbReference type="InterPro" id="IPR036388">
    <property type="entry name" value="WH-like_DNA-bd_sf"/>
</dbReference>